<gene>
    <name evidence="1" type="ORF">QP792_11585</name>
</gene>
<proteinExistence type="predicted"/>
<comment type="caution">
    <text evidence="1">The sequence shown here is derived from an EMBL/GenBank/DDBJ whole genome shotgun (WGS) entry which is preliminary data.</text>
</comment>
<dbReference type="Proteomes" id="UP001240589">
    <property type="component" value="Unassembled WGS sequence"/>
</dbReference>
<evidence type="ECO:0000313" key="2">
    <source>
        <dbReference type="Proteomes" id="UP001240589"/>
    </source>
</evidence>
<name>A0AAW6ZAD8_NEIMU</name>
<dbReference type="InterPro" id="IPR021815">
    <property type="entry name" value="TsiV"/>
</dbReference>
<dbReference type="EMBL" id="JASPBL010000097">
    <property type="protein sequence ID" value="MDK8362799.1"/>
    <property type="molecule type" value="Genomic_DNA"/>
</dbReference>
<reference evidence="1" key="1">
    <citation type="submission" date="2023-05" db="EMBL/GenBank/DDBJ databases">
        <title>Genomic Catalog of Human Bladder Bacteria.</title>
        <authorList>
            <person name="Du J."/>
        </authorList>
    </citation>
    <scope>NUCLEOTIDE SEQUENCE</scope>
    <source>
        <strain evidence="1">UMB7974B</strain>
    </source>
</reference>
<dbReference type="Pfam" id="PF11876">
    <property type="entry name" value="TsiV"/>
    <property type="match status" value="1"/>
</dbReference>
<evidence type="ECO:0000313" key="1">
    <source>
        <dbReference type="EMBL" id="MDK8362799.1"/>
    </source>
</evidence>
<dbReference type="AlphaFoldDB" id="A0AAW6ZAD8"/>
<accession>A0AAW6ZAD8</accession>
<organism evidence="1 2">
    <name type="scientific">Neisseria mucosa</name>
    <dbReference type="NCBI Taxonomy" id="488"/>
    <lineage>
        <taxon>Bacteria</taxon>
        <taxon>Pseudomonadati</taxon>
        <taxon>Pseudomonadota</taxon>
        <taxon>Betaproteobacteria</taxon>
        <taxon>Neisseriales</taxon>
        <taxon>Neisseriaceae</taxon>
        <taxon>Neisseria</taxon>
    </lineage>
</organism>
<sequence length="413" mass="47956">MTKKLYESLQREADEILMYDEDYNINARLGLTILIYYTGGGSVAGQRKTLEVFERFYSQYHGYLKTHFWDGMRRFARINPNAFQKKIDKMIQNAEQGESLHGVLNSGPSNRAAEYEIKTLSAHPLGGVNDLSYLRITFPLSFLSSSEKRREYESWIEYLCKHFDIFHGYAGLSIVLPYAYHKYQFYEYSVTKRYWGVTPDSGGHHDSLWYEGIKSVSWYTLVGKAFQDKLNSTEIQNVLNHYRDITLKTYNGTMVFKAGKFPDLGDKTKPLPINYLVVNNLMRPILTQKLNDSLHTAFGNGKNRYSASQGYYWLHRWDNANFENGIFDPKGTKQELMPVYRERPLEAPYAGMWIPDNLENAIERHFEKGEIFPDDGEYLQPLQNGTTAIWKTDAVWRLLKRDDGGSVLQTSEF</sequence>
<dbReference type="RefSeq" id="WP_241033505.1">
    <property type="nucleotide sequence ID" value="NZ_CP197397.1"/>
</dbReference>
<protein>
    <submittedName>
        <fullName evidence="1">DUF3396 domain-containing protein</fullName>
    </submittedName>
</protein>